<gene>
    <name evidence="2" type="ORF">PVAP13_7KG054027</name>
</gene>
<dbReference type="Gene3D" id="3.30.200.20">
    <property type="entry name" value="Phosphorylase Kinase, domain 1"/>
    <property type="match status" value="1"/>
</dbReference>
<dbReference type="OrthoDB" id="10470455at2759"/>
<reference evidence="2" key="1">
    <citation type="submission" date="2020-05" db="EMBL/GenBank/DDBJ databases">
        <title>WGS assembly of Panicum virgatum.</title>
        <authorList>
            <person name="Lovell J.T."/>
            <person name="Jenkins J."/>
            <person name="Shu S."/>
            <person name="Juenger T.E."/>
            <person name="Schmutz J."/>
        </authorList>
    </citation>
    <scope>NUCLEOTIDE SEQUENCE</scope>
    <source>
        <strain evidence="2">AP13</strain>
    </source>
</reference>
<name>A0A8T0Q6L6_PANVG</name>
<keyword evidence="3" id="KW-1185">Reference proteome</keyword>
<evidence type="ECO:0000313" key="3">
    <source>
        <dbReference type="Proteomes" id="UP000823388"/>
    </source>
</evidence>
<comment type="caution">
    <text evidence="2">The sequence shown here is derived from an EMBL/GenBank/DDBJ whole genome shotgun (WGS) entry which is preliminary data.</text>
</comment>
<feature type="compositionally biased region" description="Polar residues" evidence="1">
    <location>
        <begin position="95"/>
        <end position="106"/>
    </location>
</feature>
<dbReference type="PANTHER" id="PTHR35832:SF9">
    <property type="entry name" value="OS12G0276800 PROTEIN"/>
    <property type="match status" value="1"/>
</dbReference>
<evidence type="ECO:0000313" key="2">
    <source>
        <dbReference type="EMBL" id="KAG2570531.1"/>
    </source>
</evidence>
<dbReference type="Proteomes" id="UP000823388">
    <property type="component" value="Chromosome 7K"/>
</dbReference>
<dbReference type="PANTHER" id="PTHR35832">
    <property type="entry name" value="OS12G0248400 PROTEIN-RELATED"/>
    <property type="match status" value="1"/>
</dbReference>
<dbReference type="InterPro" id="IPR036537">
    <property type="entry name" value="Adaptor_Cbl_N_dom_sf"/>
</dbReference>
<protein>
    <submittedName>
        <fullName evidence="2">Uncharacterized protein</fullName>
    </submittedName>
</protein>
<organism evidence="2 3">
    <name type="scientific">Panicum virgatum</name>
    <name type="common">Blackwell switchgrass</name>
    <dbReference type="NCBI Taxonomy" id="38727"/>
    <lineage>
        <taxon>Eukaryota</taxon>
        <taxon>Viridiplantae</taxon>
        <taxon>Streptophyta</taxon>
        <taxon>Embryophyta</taxon>
        <taxon>Tracheophyta</taxon>
        <taxon>Spermatophyta</taxon>
        <taxon>Magnoliopsida</taxon>
        <taxon>Liliopsida</taxon>
        <taxon>Poales</taxon>
        <taxon>Poaceae</taxon>
        <taxon>PACMAD clade</taxon>
        <taxon>Panicoideae</taxon>
        <taxon>Panicodae</taxon>
        <taxon>Paniceae</taxon>
        <taxon>Panicinae</taxon>
        <taxon>Panicum</taxon>
        <taxon>Panicum sect. Hiantes</taxon>
    </lineage>
</organism>
<dbReference type="EMBL" id="CM029049">
    <property type="protein sequence ID" value="KAG2570531.1"/>
    <property type="molecule type" value="Genomic_DNA"/>
</dbReference>
<dbReference type="Gene3D" id="1.20.930.20">
    <property type="entry name" value="Adaptor protein Cbl, N-terminal domain"/>
    <property type="match status" value="1"/>
</dbReference>
<proteinExistence type="predicted"/>
<accession>A0A8T0Q6L6</accession>
<dbReference type="AlphaFoldDB" id="A0A8T0Q6L6"/>
<dbReference type="CDD" id="cd21037">
    <property type="entry name" value="MLKL_NTD"/>
    <property type="match status" value="1"/>
</dbReference>
<dbReference type="InterPro" id="IPR059179">
    <property type="entry name" value="MLKL-like_MCAfunc"/>
</dbReference>
<feature type="region of interest" description="Disordered" evidence="1">
    <location>
        <begin position="85"/>
        <end position="106"/>
    </location>
</feature>
<evidence type="ECO:0000256" key="1">
    <source>
        <dbReference type="SAM" id="MobiDB-lite"/>
    </source>
</evidence>
<sequence length="248" mass="28044">MMNDSPAMSGALEDLEESLHRALELVMACQERSTIRRLIAAGQLSKQLRRVKDDILNKLMLASFAINAHTTIVLLTIQGGGHPLPHRQPEDTGVMETSSNSHSTNEARSLLNDYTNTVPAGSKGPFPPLLGLREFKLSELEATTNNFSHNNIIGRGAHSIAYKVYVSEQIYGDINFLECELRYWTSYDFFYYCMIVLLCSFNDVFIVEFSCGEWGLFRKMLIILLKNTIHDDQIEISLLVVWSLVFMS</sequence>
<dbReference type="GO" id="GO:0007166">
    <property type="term" value="P:cell surface receptor signaling pathway"/>
    <property type="evidence" value="ECO:0007669"/>
    <property type="project" value="InterPro"/>
</dbReference>